<sequence>MEPVECLVAASKAAAWTEGVGKSIDKMISGHNPPRGQAVLDKIADMSNESFVIQDICSTPLAEILPTSSNASGMVWRGLAEGADGLRDVPFVGNVAWLGVTAVKPVHYLFKVTDGAATLAFSTLAKINDLAKMRDCGKLRWSFNHFHVVLRCKEDSRTWQLDFDTDGLKIQEVYAPYYSTYTTGTRRLTSSCMLYWLRGLPRTSLSGREVVDLLEDLDYHHKPYILRQNDCQQFVGDFVARWRAVTAREGPHG</sequence>
<dbReference type="Proteomes" id="UP000604046">
    <property type="component" value="Unassembled WGS sequence"/>
</dbReference>
<dbReference type="EMBL" id="CAJNDS010000136">
    <property type="protein sequence ID" value="CAE6968890.1"/>
    <property type="molecule type" value="Genomic_DNA"/>
</dbReference>
<gene>
    <name evidence="1" type="ORF">SNAT2548_LOCUS2383</name>
</gene>
<keyword evidence="2" id="KW-1185">Reference proteome</keyword>
<protein>
    <submittedName>
        <fullName evidence="1">Uncharacterized protein</fullName>
    </submittedName>
</protein>
<proteinExistence type="predicted"/>
<reference evidence="1" key="1">
    <citation type="submission" date="2021-02" db="EMBL/GenBank/DDBJ databases">
        <authorList>
            <person name="Dougan E. K."/>
            <person name="Rhodes N."/>
            <person name="Thang M."/>
            <person name="Chan C."/>
        </authorList>
    </citation>
    <scope>NUCLEOTIDE SEQUENCE</scope>
</reference>
<dbReference type="AlphaFoldDB" id="A0A812I2N1"/>
<name>A0A812I2N1_9DINO</name>
<accession>A0A812I2N1</accession>
<comment type="caution">
    <text evidence="1">The sequence shown here is derived from an EMBL/GenBank/DDBJ whole genome shotgun (WGS) entry which is preliminary data.</text>
</comment>
<organism evidence="1 2">
    <name type="scientific">Symbiodinium natans</name>
    <dbReference type="NCBI Taxonomy" id="878477"/>
    <lineage>
        <taxon>Eukaryota</taxon>
        <taxon>Sar</taxon>
        <taxon>Alveolata</taxon>
        <taxon>Dinophyceae</taxon>
        <taxon>Suessiales</taxon>
        <taxon>Symbiodiniaceae</taxon>
        <taxon>Symbiodinium</taxon>
    </lineage>
</organism>
<evidence type="ECO:0000313" key="1">
    <source>
        <dbReference type="EMBL" id="CAE6968890.1"/>
    </source>
</evidence>
<evidence type="ECO:0000313" key="2">
    <source>
        <dbReference type="Proteomes" id="UP000604046"/>
    </source>
</evidence>